<organism evidence="1">
    <name type="scientific">candidate division WOR-3 bacterium</name>
    <dbReference type="NCBI Taxonomy" id="2052148"/>
    <lineage>
        <taxon>Bacteria</taxon>
        <taxon>Bacteria division WOR-3</taxon>
    </lineage>
</organism>
<reference evidence="1" key="1">
    <citation type="journal article" date="2020" name="mSystems">
        <title>Genome- and Community-Level Interaction Insights into Carbon Utilization and Element Cycling Functions of Hydrothermarchaeota in Hydrothermal Sediment.</title>
        <authorList>
            <person name="Zhou Z."/>
            <person name="Liu Y."/>
            <person name="Xu W."/>
            <person name="Pan J."/>
            <person name="Luo Z.H."/>
            <person name="Li M."/>
        </authorList>
    </citation>
    <scope>NUCLEOTIDE SEQUENCE [LARGE SCALE GENOMIC DNA]</scope>
    <source>
        <strain evidence="1">SpSt-1182</strain>
    </source>
</reference>
<proteinExistence type="predicted"/>
<dbReference type="AlphaFoldDB" id="A0A7V0T5P5"/>
<dbReference type="EMBL" id="DSBX01000144">
    <property type="protein sequence ID" value="HDQ99388.1"/>
    <property type="molecule type" value="Genomic_DNA"/>
</dbReference>
<gene>
    <name evidence="1" type="ORF">ENN51_03775</name>
</gene>
<accession>A0A7V0T5P5</accession>
<dbReference type="Proteomes" id="UP000885672">
    <property type="component" value="Unassembled WGS sequence"/>
</dbReference>
<evidence type="ECO:0000313" key="1">
    <source>
        <dbReference type="EMBL" id="HDQ99388.1"/>
    </source>
</evidence>
<evidence type="ECO:0008006" key="2">
    <source>
        <dbReference type="Google" id="ProtNLM"/>
    </source>
</evidence>
<dbReference type="InterPro" id="IPR036249">
    <property type="entry name" value="Thioredoxin-like_sf"/>
</dbReference>
<protein>
    <recommendedName>
        <fullName evidence="2">TlpA family protein disulfide reductase</fullName>
    </recommendedName>
</protein>
<dbReference type="Gene3D" id="3.40.30.10">
    <property type="entry name" value="Glutaredoxin"/>
    <property type="match status" value="1"/>
</dbReference>
<dbReference type="SUPFAM" id="SSF52833">
    <property type="entry name" value="Thioredoxin-like"/>
    <property type="match status" value="1"/>
</dbReference>
<sequence length="145" mass="15942">MVLLAACGPRPPVAFNWTADFRTVAGEPFELEDRGLPVLLVFWSPWAQPCMPLLRDIGVLADRAQVVTVMVDAFQPEIDRFVAGDLLVVVPAADTVPARYRVELLPTVLLLDGRGRINVRFEGYGTDMVEAIGQVPELPAKRGED</sequence>
<comment type="caution">
    <text evidence="1">The sequence shown here is derived from an EMBL/GenBank/DDBJ whole genome shotgun (WGS) entry which is preliminary data.</text>
</comment>
<name>A0A7V0T5P5_UNCW3</name>